<dbReference type="InterPro" id="IPR041095">
    <property type="entry name" value="EFG_II"/>
</dbReference>
<sequence length="735" mass="82172">MSDLPRLEEAHEPEALSQDTIINNMSTEEWKRLTQVRNIGIAAHIDSGKTTATERVLFYTGRIKQIHEVRGKDAVGAKMDSMDLEREKGITIQSAATFCDWVKKEEGVDQKYHINLIDTPGHIDFTIEVERALRVLDGAVMILCAVSGVQSQTMTVDRQMRRYNVPRITFINKMDRMGANPFKAVDQINAKLKLPAAAVQVPIGAEDDFKGVVDLITMESVYAEGSRGEIIVRKKEIPTDVQALATERRARLIETLADVDDDMAEIFLDEREPSIEEMRAAIRRATIALKFTPVFMGSALADKFVQPMLDGVCDFLPNPSEVANTALDRRQKEAPVKLIPYNSAPFVGLAFKLEESNFGQLTYVRVYQGSLKKGMNIFNARNDKKVKIPRLVRMHSNDMEEVSEVGAGEICAVFGVECASGDTFTDGTLPYSMTSMFVPEPVISLSIKPKNNKDLPNFSKAIARFQREDPTFRVHYDTESEQTIISGMGELHLEVYVERMRREYKVDCETGQPQVAYRESVTQRVDFDHLLKKQTGGSGDYARVAGWMEPYSELTENKFEEQVVGGSISEKFLFACEKGFHAACEKGPLIGHKVLGTSMVINDGATHMTDSSEMAFKNATQQAFRKAFMEAHPVVMEPLMKTVVTAPTEFQGNVIGLLQKRNAVISDSETGVDDFTCFADVSLNGMFGFSGNLRAATQGKGEFSMEFSHYERAPPQLQKELISKYLKAQTDRNKK</sequence>
<dbReference type="SMART" id="SM00889">
    <property type="entry name" value="EFG_IV"/>
    <property type="match status" value="1"/>
</dbReference>
<keyword evidence="3 8" id="KW-0251">Elongation factor</keyword>
<dbReference type="InterPro" id="IPR009000">
    <property type="entry name" value="Transl_B-barrel_sf"/>
</dbReference>
<feature type="binding site" evidence="8">
    <location>
        <begin position="43"/>
        <end position="50"/>
    </location>
    <ligand>
        <name>GTP</name>
        <dbReference type="ChEBI" id="CHEBI:37565"/>
    </ligand>
</feature>
<dbReference type="InterPro" id="IPR047872">
    <property type="entry name" value="EFG_IV"/>
</dbReference>
<dbReference type="InterPro" id="IPR027417">
    <property type="entry name" value="P-loop_NTPase"/>
</dbReference>
<organism evidence="10 11">
    <name type="scientific">Lithohypha guttulata</name>
    <dbReference type="NCBI Taxonomy" id="1690604"/>
    <lineage>
        <taxon>Eukaryota</taxon>
        <taxon>Fungi</taxon>
        <taxon>Dikarya</taxon>
        <taxon>Ascomycota</taxon>
        <taxon>Pezizomycotina</taxon>
        <taxon>Eurotiomycetes</taxon>
        <taxon>Chaetothyriomycetidae</taxon>
        <taxon>Chaetothyriales</taxon>
        <taxon>Trichomeriaceae</taxon>
        <taxon>Lithohypha</taxon>
    </lineage>
</organism>
<name>A0ABR0K3B4_9EURO</name>
<dbReference type="Pfam" id="PF03144">
    <property type="entry name" value="GTP_EFTU_D2"/>
    <property type="match status" value="1"/>
</dbReference>
<keyword evidence="4 8" id="KW-0648">Protein biosynthesis</keyword>
<evidence type="ECO:0000259" key="9">
    <source>
        <dbReference type="PROSITE" id="PS51722"/>
    </source>
</evidence>
<keyword evidence="5 8" id="KW-0496">Mitochondrion</keyword>
<feature type="binding site" evidence="8">
    <location>
        <begin position="118"/>
        <end position="122"/>
    </location>
    <ligand>
        <name>GTP</name>
        <dbReference type="ChEBI" id="CHEBI:37565"/>
    </ligand>
</feature>
<dbReference type="InterPro" id="IPR009022">
    <property type="entry name" value="EFG_III"/>
</dbReference>
<dbReference type="CDD" id="cd16262">
    <property type="entry name" value="EFG_III"/>
    <property type="match status" value="1"/>
</dbReference>
<reference evidence="10 11" key="1">
    <citation type="submission" date="2023-08" db="EMBL/GenBank/DDBJ databases">
        <title>Black Yeasts Isolated from many extreme environments.</title>
        <authorList>
            <person name="Coleine C."/>
            <person name="Stajich J.E."/>
            <person name="Selbmann L."/>
        </authorList>
    </citation>
    <scope>NUCLEOTIDE SEQUENCE [LARGE SCALE GENOMIC DNA]</scope>
    <source>
        <strain evidence="10 11">CCFEE 5885</strain>
    </source>
</reference>
<dbReference type="InterPro" id="IPR000795">
    <property type="entry name" value="T_Tr_GTP-bd_dom"/>
</dbReference>
<comment type="pathway">
    <text evidence="8">Protein biosynthesis; polypeptide chain elongation.</text>
</comment>
<dbReference type="PANTHER" id="PTHR43636:SF2">
    <property type="entry name" value="ELONGATION FACTOR G, MITOCHONDRIAL"/>
    <property type="match status" value="1"/>
</dbReference>
<comment type="caution">
    <text evidence="10">The sequence shown here is derived from an EMBL/GenBank/DDBJ whole genome shotgun (WGS) entry which is preliminary data.</text>
</comment>
<dbReference type="Pfam" id="PF00009">
    <property type="entry name" value="GTP_EFTU"/>
    <property type="match status" value="1"/>
</dbReference>
<dbReference type="InterPro" id="IPR035647">
    <property type="entry name" value="EFG_III/V"/>
</dbReference>
<dbReference type="NCBIfam" id="TIGR00484">
    <property type="entry name" value="EF-G"/>
    <property type="match status" value="1"/>
</dbReference>
<dbReference type="EMBL" id="JAVRRG010000108">
    <property type="protein sequence ID" value="KAK5084980.1"/>
    <property type="molecule type" value="Genomic_DNA"/>
</dbReference>
<evidence type="ECO:0000256" key="6">
    <source>
        <dbReference type="ARBA" id="ARBA00023134"/>
    </source>
</evidence>
<dbReference type="Gene3D" id="3.30.70.240">
    <property type="match status" value="1"/>
</dbReference>
<evidence type="ECO:0000256" key="8">
    <source>
        <dbReference type="HAMAP-Rule" id="MF_03061"/>
    </source>
</evidence>
<dbReference type="CDD" id="cd01434">
    <property type="entry name" value="EFG_mtEFG1_IV"/>
    <property type="match status" value="1"/>
</dbReference>
<comment type="function">
    <text evidence="7">Catalyzes the GTP-dependent ribosomal translocation step during translation elongation. During this step, the ribosome changes from the pre-translocational (PRE) to the post-translocational (POST) state as the newly formed A-site-bound peptidyl-tRNA and P-site-bound deacylated tRNA move to the P and E sites, respectively. Catalyzes the coordinated movement of the two tRNA molecules, the mRNA and conformational changes in the ribosome.</text>
</comment>
<dbReference type="SUPFAM" id="SSF54211">
    <property type="entry name" value="Ribosomal protein S5 domain 2-like"/>
    <property type="match status" value="1"/>
</dbReference>
<dbReference type="NCBIfam" id="TIGR00231">
    <property type="entry name" value="small_GTP"/>
    <property type="match status" value="1"/>
</dbReference>
<dbReference type="Gene3D" id="3.30.230.10">
    <property type="match status" value="1"/>
</dbReference>
<evidence type="ECO:0000256" key="4">
    <source>
        <dbReference type="ARBA" id="ARBA00022917"/>
    </source>
</evidence>
<dbReference type="CDD" id="cd04091">
    <property type="entry name" value="mtEFG1_II_like"/>
    <property type="match status" value="1"/>
</dbReference>
<evidence type="ECO:0000313" key="11">
    <source>
        <dbReference type="Proteomes" id="UP001345013"/>
    </source>
</evidence>
<dbReference type="InterPro" id="IPR004540">
    <property type="entry name" value="Transl_elong_EFG/EF2"/>
</dbReference>
<evidence type="ECO:0000256" key="5">
    <source>
        <dbReference type="ARBA" id="ARBA00023128"/>
    </source>
</evidence>
<dbReference type="PROSITE" id="PS00301">
    <property type="entry name" value="G_TR_1"/>
    <property type="match status" value="1"/>
</dbReference>
<feature type="domain" description="Tr-type G" evidence="9">
    <location>
        <begin position="34"/>
        <end position="320"/>
    </location>
</feature>
<evidence type="ECO:0000256" key="1">
    <source>
        <dbReference type="ARBA" id="ARBA00005870"/>
    </source>
</evidence>
<feature type="binding site" evidence="8">
    <location>
        <begin position="172"/>
        <end position="175"/>
    </location>
    <ligand>
        <name>GTP</name>
        <dbReference type="ChEBI" id="CHEBI:37565"/>
    </ligand>
</feature>
<accession>A0ABR0K3B4</accession>
<dbReference type="HAMAP" id="MF_00054_B">
    <property type="entry name" value="EF_G_EF_2_B"/>
    <property type="match status" value="1"/>
</dbReference>
<evidence type="ECO:0000256" key="2">
    <source>
        <dbReference type="ARBA" id="ARBA00022741"/>
    </source>
</evidence>
<dbReference type="InterPro" id="IPR005225">
    <property type="entry name" value="Small_GTP-bd"/>
</dbReference>
<keyword evidence="2 8" id="KW-0547">Nucleotide-binding</keyword>
<proteinExistence type="inferred from homology"/>
<dbReference type="InterPro" id="IPR020568">
    <property type="entry name" value="Ribosomal_Su5_D2-typ_SF"/>
</dbReference>
<dbReference type="NCBIfam" id="NF009381">
    <property type="entry name" value="PRK12740.1-5"/>
    <property type="match status" value="1"/>
</dbReference>
<dbReference type="PROSITE" id="PS51722">
    <property type="entry name" value="G_TR_2"/>
    <property type="match status" value="1"/>
</dbReference>
<dbReference type="Proteomes" id="UP001345013">
    <property type="component" value="Unassembled WGS sequence"/>
</dbReference>
<protein>
    <recommendedName>
        <fullName evidence="8">Elongation factor G, mitochondrial</fullName>
        <shortName evidence="8">EF-Gmt</shortName>
    </recommendedName>
    <alternativeName>
        <fullName evidence="8">Elongation factor G 1, mitochondrial</fullName>
        <shortName evidence="8">mEF-G 1</shortName>
    </alternativeName>
    <alternativeName>
        <fullName evidence="8">Elongation factor G1</fullName>
    </alternativeName>
</protein>
<gene>
    <name evidence="8 10" type="primary">MEF1</name>
    <name evidence="10" type="ORF">LTR24_007318</name>
</gene>
<dbReference type="Pfam" id="PF14492">
    <property type="entry name" value="EFG_III"/>
    <property type="match status" value="1"/>
</dbReference>
<comment type="similarity">
    <text evidence="8">Belongs to the GTP-binding elongation factor family. EF-G/EF-2 subfamily.</text>
</comment>
<keyword evidence="6 8" id="KW-0342">GTP-binding</keyword>
<dbReference type="Gene3D" id="3.40.50.300">
    <property type="entry name" value="P-loop containing nucleotide triphosphate hydrolases"/>
    <property type="match status" value="1"/>
</dbReference>
<dbReference type="SMART" id="SM00838">
    <property type="entry name" value="EFG_C"/>
    <property type="match status" value="1"/>
</dbReference>
<dbReference type="InterPro" id="IPR004161">
    <property type="entry name" value="EFTu-like_2"/>
</dbReference>
<evidence type="ECO:0000256" key="7">
    <source>
        <dbReference type="ARBA" id="ARBA00024731"/>
    </source>
</evidence>
<keyword evidence="11" id="KW-1185">Reference proteome</keyword>
<dbReference type="InterPro" id="IPR005517">
    <property type="entry name" value="Transl_elong_EFG/EF2_IV"/>
</dbReference>
<dbReference type="Gene3D" id="2.40.30.10">
    <property type="entry name" value="Translation factors"/>
    <property type="match status" value="1"/>
</dbReference>
<dbReference type="GO" id="GO:0003746">
    <property type="term" value="F:translation elongation factor activity"/>
    <property type="evidence" value="ECO:0007669"/>
    <property type="project" value="UniProtKB-KW"/>
</dbReference>
<evidence type="ECO:0000256" key="3">
    <source>
        <dbReference type="ARBA" id="ARBA00022768"/>
    </source>
</evidence>
<dbReference type="InterPro" id="IPR000640">
    <property type="entry name" value="EFG_V-like"/>
</dbReference>
<dbReference type="Pfam" id="PF03764">
    <property type="entry name" value="EFG_IV"/>
    <property type="match status" value="1"/>
</dbReference>
<dbReference type="Pfam" id="PF00679">
    <property type="entry name" value="EFG_C"/>
    <property type="match status" value="1"/>
</dbReference>
<comment type="similarity">
    <text evidence="1">Belongs to the TRAFAC class translation factor GTPase superfamily. Classic translation factor GTPase family. EF-G/EF-2 subfamily.</text>
</comment>
<dbReference type="InterPro" id="IPR014721">
    <property type="entry name" value="Ribsml_uS5_D2-typ_fold_subgr"/>
</dbReference>
<dbReference type="InterPro" id="IPR031157">
    <property type="entry name" value="G_TR_CS"/>
</dbReference>
<comment type="subcellular location">
    <subcellularLocation>
        <location evidence="8">Mitochondrion</location>
    </subcellularLocation>
</comment>
<dbReference type="PANTHER" id="PTHR43636">
    <property type="entry name" value="ELONGATION FACTOR G, MITOCHONDRIAL"/>
    <property type="match status" value="1"/>
</dbReference>
<dbReference type="SUPFAM" id="SSF54980">
    <property type="entry name" value="EF-G C-terminal domain-like"/>
    <property type="match status" value="2"/>
</dbReference>
<dbReference type="Gene3D" id="3.30.70.870">
    <property type="entry name" value="Elongation Factor G (Translational Gtpase), domain 3"/>
    <property type="match status" value="1"/>
</dbReference>
<dbReference type="CDD" id="cd01886">
    <property type="entry name" value="EF-G"/>
    <property type="match status" value="1"/>
</dbReference>
<dbReference type="SUPFAM" id="SSF50447">
    <property type="entry name" value="Translation proteins"/>
    <property type="match status" value="1"/>
</dbReference>
<evidence type="ECO:0000313" key="10">
    <source>
        <dbReference type="EMBL" id="KAK5084980.1"/>
    </source>
</evidence>
<dbReference type="SUPFAM" id="SSF52540">
    <property type="entry name" value="P-loop containing nucleoside triphosphate hydrolases"/>
    <property type="match status" value="1"/>
</dbReference>
<dbReference type="PRINTS" id="PR00315">
    <property type="entry name" value="ELONGATNFCT"/>
</dbReference>
<comment type="function">
    <text evidence="8">Mitochondrial GTPase that catalyzes the GTP-dependent ribosomal translocation step during translation elongation. During this step, the ribosome changes from the pre-translocational (PRE) to the post-translocational (POST) state as the newly formed A-site-bound peptidyl-tRNA and P-site-bound deacylated tRNA move to the P and E sites, respectively. Catalyzes the coordinated movement of the two tRNA molecules, the mRNA and conformational changes in the ribosome.</text>
</comment>